<dbReference type="EMBL" id="JARKHS020017413">
    <property type="protein sequence ID" value="KAK8772995.1"/>
    <property type="molecule type" value="Genomic_DNA"/>
</dbReference>
<dbReference type="Pfam" id="PF00014">
    <property type="entry name" value="Kunitz_BPTI"/>
    <property type="match status" value="1"/>
</dbReference>
<evidence type="ECO:0000256" key="1">
    <source>
        <dbReference type="ARBA" id="ARBA00022690"/>
    </source>
</evidence>
<protein>
    <recommendedName>
        <fullName evidence="5">BPTI/Kunitz inhibitor domain-containing protein</fullName>
    </recommendedName>
</protein>
<dbReference type="GO" id="GO:0004867">
    <property type="term" value="F:serine-type endopeptidase inhibitor activity"/>
    <property type="evidence" value="ECO:0007669"/>
    <property type="project" value="UniProtKB-KW"/>
</dbReference>
<dbReference type="InterPro" id="IPR036880">
    <property type="entry name" value="Kunitz_BPTI_sf"/>
</dbReference>
<keyword evidence="1" id="KW-0646">Protease inhibitor</keyword>
<accession>A0AAQ4EE12</accession>
<feature type="signal peptide" evidence="4">
    <location>
        <begin position="1"/>
        <end position="23"/>
    </location>
</feature>
<dbReference type="PROSITE" id="PS00280">
    <property type="entry name" value="BPTI_KUNITZ_1"/>
    <property type="match status" value="1"/>
</dbReference>
<feature type="domain" description="BPTI/Kunitz inhibitor" evidence="5">
    <location>
        <begin position="33"/>
        <end position="93"/>
    </location>
</feature>
<dbReference type="SMART" id="SM00131">
    <property type="entry name" value="KU"/>
    <property type="match status" value="1"/>
</dbReference>
<evidence type="ECO:0000256" key="2">
    <source>
        <dbReference type="ARBA" id="ARBA00022900"/>
    </source>
</evidence>
<evidence type="ECO:0000313" key="7">
    <source>
        <dbReference type="Proteomes" id="UP001321473"/>
    </source>
</evidence>
<evidence type="ECO:0000256" key="4">
    <source>
        <dbReference type="SAM" id="SignalP"/>
    </source>
</evidence>
<evidence type="ECO:0000313" key="6">
    <source>
        <dbReference type="EMBL" id="KAK8772995.1"/>
    </source>
</evidence>
<sequence>MNNYVITAFVAAVLFCAVSAALAPPEATGPAACQLQPKPGRRCRDQKTGLKTGQLQQMWYFNATAEKCSTFTYRGCGGNDNKFKSEEMCNEICNPSRTSCEISEKDRLPHGYSSREFVTLCSEVAVSHGHMPASDILVKMAHAINYRETFLVKLGVVLFCGSQGSRRECDRSFSDERIFLRKNSAYSMW</sequence>
<dbReference type="PANTHER" id="PTHR10083:SF374">
    <property type="entry name" value="BPTI_KUNITZ INHIBITOR DOMAIN-CONTAINING PROTEIN"/>
    <property type="match status" value="1"/>
</dbReference>
<reference evidence="6 7" key="1">
    <citation type="journal article" date="2023" name="Arcadia Sci">
        <title>De novo assembly of a long-read Amblyomma americanum tick genome.</title>
        <authorList>
            <person name="Chou S."/>
            <person name="Poskanzer K.E."/>
            <person name="Rollins M."/>
            <person name="Thuy-Boun P.S."/>
        </authorList>
    </citation>
    <scope>NUCLEOTIDE SEQUENCE [LARGE SCALE GENOMIC DNA]</scope>
    <source>
        <strain evidence="6">F_SG_1</strain>
        <tissue evidence="6">Salivary glands</tissue>
    </source>
</reference>
<dbReference type="AlphaFoldDB" id="A0AAQ4EE12"/>
<gene>
    <name evidence="6" type="ORF">V5799_012472</name>
</gene>
<dbReference type="PROSITE" id="PS50279">
    <property type="entry name" value="BPTI_KUNITZ_2"/>
    <property type="match status" value="1"/>
</dbReference>
<dbReference type="Gene3D" id="4.10.410.10">
    <property type="entry name" value="Pancreatic trypsin inhibitor Kunitz domain"/>
    <property type="match status" value="1"/>
</dbReference>
<keyword evidence="2" id="KW-0722">Serine protease inhibitor</keyword>
<keyword evidence="7" id="KW-1185">Reference proteome</keyword>
<organism evidence="6 7">
    <name type="scientific">Amblyomma americanum</name>
    <name type="common">Lone star tick</name>
    <dbReference type="NCBI Taxonomy" id="6943"/>
    <lineage>
        <taxon>Eukaryota</taxon>
        <taxon>Metazoa</taxon>
        <taxon>Ecdysozoa</taxon>
        <taxon>Arthropoda</taxon>
        <taxon>Chelicerata</taxon>
        <taxon>Arachnida</taxon>
        <taxon>Acari</taxon>
        <taxon>Parasitiformes</taxon>
        <taxon>Ixodida</taxon>
        <taxon>Ixodoidea</taxon>
        <taxon>Ixodidae</taxon>
        <taxon>Amblyomminae</taxon>
        <taxon>Amblyomma</taxon>
    </lineage>
</organism>
<dbReference type="InterPro" id="IPR020901">
    <property type="entry name" value="Prtase_inh_Kunz-CS"/>
</dbReference>
<keyword evidence="3" id="KW-1015">Disulfide bond</keyword>
<dbReference type="SUPFAM" id="SSF57362">
    <property type="entry name" value="BPTI-like"/>
    <property type="match status" value="1"/>
</dbReference>
<dbReference type="Proteomes" id="UP001321473">
    <property type="component" value="Unassembled WGS sequence"/>
</dbReference>
<dbReference type="PANTHER" id="PTHR10083">
    <property type="entry name" value="KUNITZ-TYPE PROTEASE INHIBITOR-RELATED"/>
    <property type="match status" value="1"/>
</dbReference>
<dbReference type="GO" id="GO:0005615">
    <property type="term" value="C:extracellular space"/>
    <property type="evidence" value="ECO:0007669"/>
    <property type="project" value="TreeGrafter"/>
</dbReference>
<proteinExistence type="predicted"/>
<feature type="chain" id="PRO_5042969708" description="BPTI/Kunitz inhibitor domain-containing protein" evidence="4">
    <location>
        <begin position="24"/>
        <end position="189"/>
    </location>
</feature>
<comment type="caution">
    <text evidence="6">The sequence shown here is derived from an EMBL/GenBank/DDBJ whole genome shotgun (WGS) entry which is preliminary data.</text>
</comment>
<evidence type="ECO:0000256" key="3">
    <source>
        <dbReference type="ARBA" id="ARBA00023157"/>
    </source>
</evidence>
<keyword evidence="4" id="KW-0732">Signal</keyword>
<dbReference type="PRINTS" id="PR00759">
    <property type="entry name" value="BASICPTASE"/>
</dbReference>
<dbReference type="InterPro" id="IPR050098">
    <property type="entry name" value="TFPI/VKTCI-like"/>
</dbReference>
<evidence type="ECO:0000259" key="5">
    <source>
        <dbReference type="PROSITE" id="PS50279"/>
    </source>
</evidence>
<name>A0AAQ4EE12_AMBAM</name>
<dbReference type="InterPro" id="IPR002223">
    <property type="entry name" value="Kunitz_BPTI"/>
</dbReference>